<dbReference type="Ensembl" id="ENSORLT00020012986.1">
    <property type="protein sequence ID" value="ENSORLP00020001464.1"/>
    <property type="gene ID" value="ENSORLG00020002160.1"/>
</dbReference>
<name>A0A3P9JYZ8_ORYLA</name>
<reference evidence="6" key="4">
    <citation type="submission" date="2025-09" db="UniProtKB">
        <authorList>
            <consortium name="Ensembl"/>
        </authorList>
    </citation>
    <scope>IDENTIFICATION</scope>
    <source>
        <strain evidence="6">HNI</strain>
    </source>
</reference>
<reference evidence="6" key="3">
    <citation type="submission" date="2025-08" db="UniProtKB">
        <authorList>
            <consortium name="Ensembl"/>
        </authorList>
    </citation>
    <scope>IDENTIFICATION</scope>
    <source>
        <strain evidence="6">HNI</strain>
    </source>
</reference>
<evidence type="ECO:0000256" key="3">
    <source>
        <dbReference type="ARBA" id="ARBA00022803"/>
    </source>
</evidence>
<sequence length="475" mass="55165">MIGVDDYDQASVKIQKVLKVTVSVKVSEHFSLSCLFLSSSSSQTLSKLEALECHFTWVKETTRSQLLHRRVQLEDIGTDEGNFWLGSIYNLWGFVLSELGSSKEAHQYFRKATETLQRLRKEDEGPWLIVNYGNLAWLHNHLGEEAKSQDYLSKVEALKSKFPSPSQDELHPEIYAEKAWTLMKSGKDNQLLAADYFQRSFKMQPDMVQWQSSRVIALASAAKHCDTGLSDDLMQEIRTAREQDPENLYVAAVELKERGRKGESVKDEAETLGQKILLQPVSSYSGLKPLMRVHRQLGSLDEAIVLTEEALERHPDERYLKRCAALCYKWKVLRFTANRADQRTIEKTIKLHEEVIDLYPDTSLVKRIDLAYVQAKSGQGRTIAYQMFQDLLARRDLDSEEKQLLYYNYARYLNFERKDWNKSVRFYMKSAKIPNKNFYGKQSVKVLQKICERGRRRMCTEIRKFLENLPEDDTK</sequence>
<comment type="similarity">
    <text evidence="5">Belongs to the IFIT family.</text>
</comment>
<dbReference type="AlphaFoldDB" id="A0A3P9JYZ8"/>
<reference key="1">
    <citation type="journal article" date="2007" name="Nature">
        <title>The medaka draft genome and insights into vertebrate genome evolution.</title>
        <authorList>
            <person name="Kasahara M."/>
            <person name="Naruse K."/>
            <person name="Sasaki S."/>
            <person name="Nakatani Y."/>
            <person name="Qu W."/>
            <person name="Ahsan B."/>
            <person name="Yamada T."/>
            <person name="Nagayasu Y."/>
            <person name="Doi K."/>
            <person name="Kasai Y."/>
            <person name="Jindo T."/>
            <person name="Kobayashi D."/>
            <person name="Shimada A."/>
            <person name="Toyoda A."/>
            <person name="Kuroki Y."/>
            <person name="Fujiyama A."/>
            <person name="Sasaki T."/>
            <person name="Shimizu A."/>
            <person name="Asakawa S."/>
            <person name="Shimizu N."/>
            <person name="Hashimoto S."/>
            <person name="Yang J."/>
            <person name="Lee Y."/>
            <person name="Matsushima K."/>
            <person name="Sugano S."/>
            <person name="Sakaizumi M."/>
            <person name="Narita T."/>
            <person name="Ohishi K."/>
            <person name="Haga S."/>
            <person name="Ohta F."/>
            <person name="Nomoto H."/>
            <person name="Nogata K."/>
            <person name="Morishita T."/>
            <person name="Endo T."/>
            <person name="Shin-I T."/>
            <person name="Takeda H."/>
            <person name="Morishita S."/>
            <person name="Kohara Y."/>
        </authorList>
    </citation>
    <scope>NUCLEOTIDE SEQUENCE [LARGE SCALE GENOMIC DNA]</scope>
    <source>
        <strain>Hd-rR</strain>
    </source>
</reference>
<evidence type="ECO:0000256" key="1">
    <source>
        <dbReference type="ARBA" id="ARBA00022588"/>
    </source>
</evidence>
<evidence type="ECO:0000313" key="6">
    <source>
        <dbReference type="Ensembl" id="ENSORLP00020001464.1"/>
    </source>
</evidence>
<protein>
    <submittedName>
        <fullName evidence="6">Uncharacterized protein</fullName>
    </submittedName>
</protein>
<keyword evidence="2" id="KW-0677">Repeat</keyword>
<reference evidence="6 7" key="2">
    <citation type="submission" date="2017-04" db="EMBL/GenBank/DDBJ databases">
        <title>CpG methylation of centromeres and impact of large insertions on vertebrate speciation.</title>
        <authorList>
            <person name="Ichikawa K."/>
            <person name="Yoshimura J."/>
            <person name="Morishita S."/>
        </authorList>
    </citation>
    <scope>NUCLEOTIDE SEQUENCE</scope>
    <source>
        <strain evidence="6 7">HNI</strain>
    </source>
</reference>
<evidence type="ECO:0000256" key="4">
    <source>
        <dbReference type="ARBA" id="ARBA00022859"/>
    </source>
</evidence>
<dbReference type="GO" id="GO:0009615">
    <property type="term" value="P:response to virus"/>
    <property type="evidence" value="ECO:0007669"/>
    <property type="project" value="UniProtKB-ARBA"/>
</dbReference>
<accession>A0A3P9JYZ8</accession>
<dbReference type="FunFam" id="1.25.40.10:FF:000036">
    <property type="entry name" value="interferon-induced protein with tetratricopeptide repeats 5"/>
    <property type="match status" value="1"/>
</dbReference>
<dbReference type="InterPro" id="IPR011990">
    <property type="entry name" value="TPR-like_helical_dom_sf"/>
</dbReference>
<dbReference type="GO" id="GO:0045087">
    <property type="term" value="P:innate immune response"/>
    <property type="evidence" value="ECO:0007669"/>
    <property type="project" value="UniProtKB-KW"/>
</dbReference>
<dbReference type="PANTHER" id="PTHR10271:SF14">
    <property type="entry name" value="INTERFERON-INDUCED PROTEIN WITH TETRATRICOPEPTIDE REPEATS-RELATED"/>
    <property type="match status" value="1"/>
</dbReference>
<proteinExistence type="inferred from homology"/>
<keyword evidence="3" id="KW-0802">TPR repeat</keyword>
<dbReference type="PANTHER" id="PTHR10271">
    <property type="entry name" value="INTERFERON-INDUCED PROTEIN WITH TETRATRICOPEPTIDE REPEATS"/>
    <property type="match status" value="1"/>
</dbReference>
<keyword evidence="4" id="KW-0391">Immunity</keyword>
<evidence type="ECO:0000256" key="2">
    <source>
        <dbReference type="ARBA" id="ARBA00022737"/>
    </source>
</evidence>
<organism evidence="6 7">
    <name type="scientific">Oryzias latipes</name>
    <name type="common">Japanese rice fish</name>
    <name type="synonym">Japanese killifish</name>
    <dbReference type="NCBI Taxonomy" id="8090"/>
    <lineage>
        <taxon>Eukaryota</taxon>
        <taxon>Metazoa</taxon>
        <taxon>Chordata</taxon>
        <taxon>Craniata</taxon>
        <taxon>Vertebrata</taxon>
        <taxon>Euteleostomi</taxon>
        <taxon>Actinopterygii</taxon>
        <taxon>Neopterygii</taxon>
        <taxon>Teleostei</taxon>
        <taxon>Neoteleostei</taxon>
        <taxon>Acanthomorphata</taxon>
        <taxon>Ovalentaria</taxon>
        <taxon>Atherinomorphae</taxon>
        <taxon>Beloniformes</taxon>
        <taxon>Adrianichthyidae</taxon>
        <taxon>Oryziinae</taxon>
        <taxon>Oryzias</taxon>
    </lineage>
</organism>
<dbReference type="Gene3D" id="1.25.40.10">
    <property type="entry name" value="Tetratricopeptide repeat domain"/>
    <property type="match status" value="3"/>
</dbReference>
<keyword evidence="1" id="KW-0399">Innate immunity</keyword>
<dbReference type="Proteomes" id="UP000265180">
    <property type="component" value="Chromosome 4"/>
</dbReference>
<evidence type="ECO:0000313" key="7">
    <source>
        <dbReference type="Proteomes" id="UP000265180"/>
    </source>
</evidence>
<dbReference type="SUPFAM" id="SSF48452">
    <property type="entry name" value="TPR-like"/>
    <property type="match status" value="1"/>
</dbReference>
<evidence type="ECO:0000256" key="5">
    <source>
        <dbReference type="ARBA" id="ARBA00038336"/>
    </source>
</evidence>